<dbReference type="HOGENOM" id="CLU_100715_4_5_5"/>
<dbReference type="PANTHER" id="PTHR43857:SF1">
    <property type="entry name" value="YJGH FAMILY PROTEIN"/>
    <property type="match status" value="1"/>
</dbReference>
<evidence type="ECO:0000313" key="2">
    <source>
        <dbReference type="Proteomes" id="UP000019666"/>
    </source>
</evidence>
<name>A0A017HFC7_9RHOB</name>
<dbReference type="PATRIC" id="fig|442562.3.peg.4674"/>
<dbReference type="RefSeq" id="WP_037278852.1">
    <property type="nucleotide sequence ID" value="NZ_KK088558.1"/>
</dbReference>
<protein>
    <submittedName>
        <fullName evidence="1">Endoribonuclease L-PSP family protein</fullName>
    </submittedName>
</protein>
<dbReference type="PANTHER" id="PTHR43857">
    <property type="entry name" value="BLR7761 PROTEIN"/>
    <property type="match status" value="1"/>
</dbReference>
<dbReference type="SUPFAM" id="SSF55298">
    <property type="entry name" value="YjgF-like"/>
    <property type="match status" value="1"/>
</dbReference>
<dbReference type="OrthoDB" id="9803101at2"/>
<evidence type="ECO:0000313" key="1">
    <source>
        <dbReference type="EMBL" id="EYD72873.1"/>
    </source>
</evidence>
<dbReference type="AlphaFoldDB" id="A0A017HFC7"/>
<sequence>MAHTRIRPFNTRDTYPEQRLSNDLAHAVVARGTTVFLRGQCPQDLDTGRDIDSHDPAVQARKVIENILQLLSEAGAEPAHLCKLVIYLTDVRHREPVYRVLGEMLPGVHYVSTGLVVVALARPSWLVEIDATAVIPD</sequence>
<dbReference type="Pfam" id="PF01042">
    <property type="entry name" value="Ribonuc_L-PSP"/>
    <property type="match status" value="1"/>
</dbReference>
<proteinExistence type="predicted"/>
<accession>A0A017HFC7</accession>
<organism evidence="1 2">
    <name type="scientific">Rubellimicrobium mesophilum DSM 19309</name>
    <dbReference type="NCBI Taxonomy" id="442562"/>
    <lineage>
        <taxon>Bacteria</taxon>
        <taxon>Pseudomonadati</taxon>
        <taxon>Pseudomonadota</taxon>
        <taxon>Alphaproteobacteria</taxon>
        <taxon>Rhodobacterales</taxon>
        <taxon>Roseobacteraceae</taxon>
        <taxon>Rubellimicrobium</taxon>
    </lineage>
</organism>
<dbReference type="CDD" id="cd00448">
    <property type="entry name" value="YjgF_YER057c_UK114_family"/>
    <property type="match status" value="1"/>
</dbReference>
<dbReference type="STRING" id="442562.Rumeso_04749"/>
<dbReference type="InterPro" id="IPR006175">
    <property type="entry name" value="YjgF/YER057c/UK114"/>
</dbReference>
<dbReference type="EMBL" id="AOSK01000132">
    <property type="protein sequence ID" value="EYD72873.1"/>
    <property type="molecule type" value="Genomic_DNA"/>
</dbReference>
<dbReference type="InterPro" id="IPR035959">
    <property type="entry name" value="RutC-like_sf"/>
</dbReference>
<comment type="caution">
    <text evidence="1">The sequence shown here is derived from an EMBL/GenBank/DDBJ whole genome shotgun (WGS) entry which is preliminary data.</text>
</comment>
<keyword evidence="2" id="KW-1185">Reference proteome</keyword>
<dbReference type="Gene3D" id="3.30.1330.40">
    <property type="entry name" value="RutC-like"/>
    <property type="match status" value="1"/>
</dbReference>
<gene>
    <name evidence="1" type="ORF">Rumeso_04749</name>
</gene>
<dbReference type="Proteomes" id="UP000019666">
    <property type="component" value="Unassembled WGS sequence"/>
</dbReference>
<reference evidence="1 2" key="1">
    <citation type="submission" date="2013-02" db="EMBL/GenBank/DDBJ databases">
        <authorList>
            <person name="Fiebig A."/>
            <person name="Goeker M."/>
            <person name="Klenk H.-P.P."/>
        </authorList>
    </citation>
    <scope>NUCLEOTIDE SEQUENCE [LARGE SCALE GENOMIC DNA]</scope>
    <source>
        <strain evidence="1 2">DSM 19309</strain>
    </source>
</reference>